<feature type="compositionally biased region" description="Pro residues" evidence="2">
    <location>
        <begin position="11"/>
        <end position="24"/>
    </location>
</feature>
<proteinExistence type="predicted"/>
<accession>A0ABR1NS81</accession>
<sequence>MPPFVADAAPTPWPNHPQNAPPLETPFSRAINDFLRELNAEDDPKNPFLRELKASSQQLAKTPGCKTQAQASAANLRDFMESLQTQKSSGRGLRILARLEPFIDSLARVMGLCENMLNAAPFGVSIAFSGARIVLRLATQMQTCLDSIVDAMEQIGISLKCYDKFAQAFPDSDEVQDLLASSYKNIVCFWFKASRILSRHSLKTVIRGATRSIEKEIKTALDGLSRDSSNVMALAQATTAEQAMHKKESTLRQGVIDWIKSGSYIDVRPILQDQLDLRLKGTCNWLFEDKRFLNWCNATENAALWYNAKPGSGKSVYAATIIDYLKKRDKKVAYFFYSFNSPQRKFGISGMRSLALQLLKFVTGLPDRVVQRYKDELENCASGLDNIHTASHVVHELLTQCEETFVVIDGVDECLDDDITLITFHYMMNMPTYGRVKWLFTSRNYLKIRTVMEGSQAVEIEASTEAISHDIRFYFSKHISCEHCIDKWTEGEDNFLYSKLICDTLQGEGLTSEAEIKHALKTYPKNLNGYYLRALEKLSETTEQQQELARRTFSILIAAAQSISLDEIRNILAAHPDAEDHDPSRVPFTKDIENLCTPLVTFGKPREGDDDDNPLLKLCHKTVEDFFLQSPENLSMDRSSKLRKYFVTYKQANEAIAMDCLSYLRYKRYESPTLDLAAIISKPIAKEHAFLPYAATFWAQHCDVIGHSPPRELGQAASKFLQGPTLRTCLEVQAYVGPYLFGRYVGRKDRSSYEMCIKGSRVRDSDSFGVPLPQWLDTLSSQGWTLDRSMCHFIGEWREVLISHPDGLASCLPLRKFEPACHLLPQAEHKNISVAHLEEHYKHLSSTNGVDPKDGQLLGVAFRGKTLWVDLLFYRSQGHFERLQIPLFTKNKSIVKNDHRILLPEEDHGEWAMTVASRTGAPETVEAWRLDPQNLSLRCISHGTSKQREVPLAFSRENVGRRKGSWEVQSTQSYEPNALRSGSMQIMHVTWKSQKHFPAANLKLLFDGDSDSSSDESEEEEVGNPAPVSLESSSDDDSDDDSVTESTISHSRGTETVNETSDTDSDSETDEGHITDCLILKSGDGDPSWHPWAGPHQIWSRIGCAVHPVLPLLAVSHTARQLEVIDTATRVQKTKHLPDLSDLQDIPVASLRELRFSPCGNYIHFLSIAFVPQKEKAGTEARVALSTFNFNHEGNSDDTLLRECPPQRCTYTFGETLADVPLPLALTHWSDTEVIIALPPITCDPKIIKIMLPIFPSMVPSGVVDDHCSAENTIMTLQRAVYFPTSTPARQALLMYRNDGESGKTSGGRLYLVLDKLVHTVTNEDSGVVKTAEDVAQGSTSVDNGINGNAGGPNLGHASPPVVLRWRIAQGDGWRAWDTNLDTMSSDLKRDVPVWKMLRGQFVDSDKLFSVPIRSGLDWRRKGYLSCSAMG</sequence>
<evidence type="ECO:0008006" key="7">
    <source>
        <dbReference type="Google" id="ProtNLM"/>
    </source>
</evidence>
<gene>
    <name evidence="5" type="ORF">SLS63_012130</name>
</gene>
<name>A0ABR1NS81_DIAER</name>
<evidence type="ECO:0000259" key="3">
    <source>
        <dbReference type="Pfam" id="PF24809"/>
    </source>
</evidence>
<keyword evidence="1" id="KW-0677">Repeat</keyword>
<feature type="compositionally biased region" description="Polar residues" evidence="2">
    <location>
        <begin position="1044"/>
        <end position="1058"/>
    </location>
</feature>
<comment type="caution">
    <text evidence="5">The sequence shown here is derived from an EMBL/GenBank/DDBJ whole genome shotgun (WGS) entry which is preliminary data.</text>
</comment>
<dbReference type="Gene3D" id="3.40.50.300">
    <property type="entry name" value="P-loop containing nucleotide triphosphate hydrolases"/>
    <property type="match status" value="1"/>
</dbReference>
<evidence type="ECO:0000313" key="5">
    <source>
        <dbReference type="EMBL" id="KAK7713100.1"/>
    </source>
</evidence>
<dbReference type="EMBL" id="JAKNSF020000128">
    <property type="protein sequence ID" value="KAK7713100.1"/>
    <property type="molecule type" value="Genomic_DNA"/>
</dbReference>
<feature type="compositionally biased region" description="Acidic residues" evidence="2">
    <location>
        <begin position="1033"/>
        <end position="1043"/>
    </location>
</feature>
<protein>
    <recommendedName>
        <fullName evidence="7">NACHT domain-containing protein</fullName>
    </recommendedName>
</protein>
<feature type="region of interest" description="Disordered" evidence="2">
    <location>
        <begin position="1"/>
        <end position="25"/>
    </location>
</feature>
<organism evidence="5 6">
    <name type="scientific">Diaporthe eres</name>
    <name type="common">Phomopsis oblonga</name>
    <dbReference type="NCBI Taxonomy" id="83184"/>
    <lineage>
        <taxon>Eukaryota</taxon>
        <taxon>Fungi</taxon>
        <taxon>Dikarya</taxon>
        <taxon>Ascomycota</taxon>
        <taxon>Pezizomycotina</taxon>
        <taxon>Sordariomycetes</taxon>
        <taxon>Sordariomycetidae</taxon>
        <taxon>Diaporthales</taxon>
        <taxon>Diaporthaceae</taxon>
        <taxon>Diaporthe</taxon>
        <taxon>Diaporthe eres species complex</taxon>
    </lineage>
</organism>
<dbReference type="Proteomes" id="UP001430848">
    <property type="component" value="Unassembled WGS sequence"/>
</dbReference>
<dbReference type="Pfam" id="PF24809">
    <property type="entry name" value="DUF7708"/>
    <property type="match status" value="1"/>
</dbReference>
<evidence type="ECO:0000259" key="4">
    <source>
        <dbReference type="Pfam" id="PF24883"/>
    </source>
</evidence>
<evidence type="ECO:0000256" key="2">
    <source>
        <dbReference type="SAM" id="MobiDB-lite"/>
    </source>
</evidence>
<dbReference type="InterPro" id="IPR027417">
    <property type="entry name" value="P-loop_NTPase"/>
</dbReference>
<dbReference type="PANTHER" id="PTHR10039:SF14">
    <property type="entry name" value="NACHT DOMAIN-CONTAINING PROTEIN"/>
    <property type="match status" value="1"/>
</dbReference>
<dbReference type="InterPro" id="IPR056884">
    <property type="entry name" value="NPHP3-like_N"/>
</dbReference>
<keyword evidence="6" id="KW-1185">Reference proteome</keyword>
<evidence type="ECO:0000313" key="6">
    <source>
        <dbReference type="Proteomes" id="UP001430848"/>
    </source>
</evidence>
<dbReference type="PANTHER" id="PTHR10039">
    <property type="entry name" value="AMELOGENIN"/>
    <property type="match status" value="1"/>
</dbReference>
<feature type="compositionally biased region" description="Acidic residues" evidence="2">
    <location>
        <begin position="1008"/>
        <end position="1022"/>
    </location>
</feature>
<feature type="domain" description="Nephrocystin 3-like N-terminal" evidence="4">
    <location>
        <begin position="281"/>
        <end position="443"/>
    </location>
</feature>
<feature type="region of interest" description="Disordered" evidence="2">
    <location>
        <begin position="1008"/>
        <end position="1071"/>
    </location>
</feature>
<dbReference type="InterPro" id="IPR056125">
    <property type="entry name" value="DUF7708"/>
</dbReference>
<evidence type="ECO:0000256" key="1">
    <source>
        <dbReference type="ARBA" id="ARBA00022737"/>
    </source>
</evidence>
<feature type="domain" description="DUF7708" evidence="3">
    <location>
        <begin position="102"/>
        <end position="239"/>
    </location>
</feature>
<reference evidence="5 6" key="1">
    <citation type="submission" date="2024-02" db="EMBL/GenBank/DDBJ databases">
        <title>De novo assembly and annotation of 12 fungi associated with fruit tree decline syndrome in Ontario, Canada.</title>
        <authorList>
            <person name="Sulman M."/>
            <person name="Ellouze W."/>
            <person name="Ilyukhin E."/>
        </authorList>
    </citation>
    <scope>NUCLEOTIDE SEQUENCE [LARGE SCALE GENOMIC DNA]</scope>
    <source>
        <strain evidence="5 6">M169</strain>
    </source>
</reference>
<dbReference type="Pfam" id="PF24883">
    <property type="entry name" value="NPHP3_N"/>
    <property type="match status" value="1"/>
</dbReference>